<organism evidence="1">
    <name type="scientific">uncultured Rubrobacteraceae bacterium</name>
    <dbReference type="NCBI Taxonomy" id="349277"/>
    <lineage>
        <taxon>Bacteria</taxon>
        <taxon>Bacillati</taxon>
        <taxon>Actinomycetota</taxon>
        <taxon>Rubrobacteria</taxon>
        <taxon>Rubrobacterales</taxon>
        <taxon>Rubrobacteraceae</taxon>
        <taxon>environmental samples</taxon>
    </lineage>
</organism>
<proteinExistence type="predicted"/>
<dbReference type="AlphaFoldDB" id="A0A6J4QQW3"/>
<accession>A0A6J4QQW3</accession>
<dbReference type="EMBL" id="CADCVG010000045">
    <property type="protein sequence ID" value="CAA9452335.1"/>
    <property type="molecule type" value="Genomic_DNA"/>
</dbReference>
<feature type="non-terminal residue" evidence="1">
    <location>
        <position position="1"/>
    </location>
</feature>
<protein>
    <submittedName>
        <fullName evidence="1">Uncharacterized protein</fullName>
    </submittedName>
</protein>
<evidence type="ECO:0000313" key="1">
    <source>
        <dbReference type="EMBL" id="CAA9452335.1"/>
    </source>
</evidence>
<feature type="non-terminal residue" evidence="1">
    <location>
        <position position="38"/>
    </location>
</feature>
<reference evidence="1" key="1">
    <citation type="submission" date="2020-02" db="EMBL/GenBank/DDBJ databases">
        <authorList>
            <person name="Meier V. D."/>
        </authorList>
    </citation>
    <scope>NUCLEOTIDE SEQUENCE</scope>
    <source>
        <strain evidence="1">AVDCRST_MAG14</strain>
    </source>
</reference>
<name>A0A6J4QQW3_9ACTN</name>
<sequence>GRYLGASLRFELYRGRAVGRRARRYLSNGSTRDTGGGV</sequence>
<gene>
    <name evidence="1" type="ORF">AVDCRST_MAG14-1096</name>
</gene>